<feature type="compositionally biased region" description="Basic and acidic residues" evidence="1">
    <location>
        <begin position="1"/>
        <end position="12"/>
    </location>
</feature>
<feature type="compositionally biased region" description="Basic and acidic residues" evidence="1">
    <location>
        <begin position="77"/>
        <end position="91"/>
    </location>
</feature>
<evidence type="ECO:0000313" key="5">
    <source>
        <dbReference type="Proteomes" id="UP000198431"/>
    </source>
</evidence>
<dbReference type="Proteomes" id="UP000184216">
    <property type="component" value="Unassembled WGS sequence"/>
</dbReference>
<reference evidence="2 5" key="1">
    <citation type="submission" date="2016-11" db="EMBL/GenBank/DDBJ databases">
        <title>Whole genomes of Flavobacteriaceae.</title>
        <authorList>
            <person name="Stine C."/>
            <person name="Li C."/>
            <person name="Tadesse D."/>
        </authorList>
    </citation>
    <scope>NUCLEOTIDE SEQUENCE [LARGE SCALE GENOMIC DNA]</scope>
    <source>
        <strain evidence="2 5">ATCC 19366</strain>
    </source>
</reference>
<gene>
    <name evidence="2" type="ORF">B0A72_19070</name>
    <name evidence="3" type="ORF">SAMN05444387_4565</name>
</gene>
<reference evidence="3 4" key="2">
    <citation type="submission" date="2016-11" db="EMBL/GenBank/DDBJ databases">
        <authorList>
            <person name="Varghese N."/>
            <person name="Submissions S."/>
        </authorList>
    </citation>
    <scope>NUCLEOTIDE SEQUENCE [LARGE SCALE GENOMIC DNA]</scope>
    <source>
        <strain evidence="3 4">DSM 6368</strain>
    </source>
</reference>
<dbReference type="Proteomes" id="UP000198431">
    <property type="component" value="Unassembled WGS sequence"/>
</dbReference>
<dbReference type="RefSeq" id="WP_073398177.1">
    <property type="nucleotide sequence ID" value="NZ_FRBX01000008.1"/>
</dbReference>
<feature type="compositionally biased region" description="Acidic residues" evidence="1">
    <location>
        <begin position="99"/>
        <end position="113"/>
    </location>
</feature>
<feature type="compositionally biased region" description="Basic and acidic residues" evidence="1">
    <location>
        <begin position="19"/>
        <end position="57"/>
    </location>
</feature>
<evidence type="ECO:0000313" key="4">
    <source>
        <dbReference type="Proteomes" id="UP000184216"/>
    </source>
</evidence>
<accession>A0AB36NW60</accession>
<evidence type="ECO:0000313" key="3">
    <source>
        <dbReference type="EMBL" id="SHN19073.1"/>
    </source>
</evidence>
<comment type="caution">
    <text evidence="2">The sequence shown here is derived from an EMBL/GenBank/DDBJ whole genome shotgun (WGS) entry which is preliminary data.</text>
</comment>
<evidence type="ECO:0000256" key="1">
    <source>
        <dbReference type="SAM" id="MobiDB-lite"/>
    </source>
</evidence>
<dbReference type="EMBL" id="FRBX01000008">
    <property type="protein sequence ID" value="SHN19073.1"/>
    <property type="molecule type" value="Genomic_DNA"/>
</dbReference>
<protein>
    <submittedName>
        <fullName evidence="2">Uncharacterized protein</fullName>
    </submittedName>
</protein>
<organism evidence="2 5">
    <name type="scientific">Flavobacterium pectinovorum</name>
    <dbReference type="NCBI Taxonomy" id="29533"/>
    <lineage>
        <taxon>Bacteria</taxon>
        <taxon>Pseudomonadati</taxon>
        <taxon>Bacteroidota</taxon>
        <taxon>Flavobacteriia</taxon>
        <taxon>Flavobacteriales</taxon>
        <taxon>Flavobacteriaceae</taxon>
        <taxon>Flavobacterium</taxon>
    </lineage>
</organism>
<keyword evidence="4" id="KW-1185">Reference proteome</keyword>
<proteinExistence type="predicted"/>
<dbReference type="EMBL" id="MUHB01000020">
    <property type="protein sequence ID" value="OXB00870.1"/>
    <property type="molecule type" value="Genomic_DNA"/>
</dbReference>
<sequence>MNTSDHRNDRSDNQNNKSETMESKDTILNKDQADTSGKRDQYNEKANEHPIQHRLDDNDNIDPDFQKNTNRPQYLDEDLKKDNDPDRRTLDEYNATTAEPEDDDTYTEDDVNR</sequence>
<name>A0AB36NW60_9FLAO</name>
<feature type="region of interest" description="Disordered" evidence="1">
    <location>
        <begin position="1"/>
        <end position="113"/>
    </location>
</feature>
<evidence type="ECO:0000313" key="2">
    <source>
        <dbReference type="EMBL" id="OXB00870.1"/>
    </source>
</evidence>
<dbReference type="AlphaFoldDB" id="A0AB36NW60"/>